<accession>A0ABQ8KI59</accession>
<evidence type="ECO:0000256" key="5">
    <source>
        <dbReference type="ARBA" id="ARBA00022833"/>
    </source>
</evidence>
<comment type="caution">
    <text evidence="10">The sequence shown here is derived from an EMBL/GenBank/DDBJ whole genome shotgun (WGS) entry which is preliminary data.</text>
</comment>
<name>A0ABQ8KI59_9APHY</name>
<feature type="compositionally biased region" description="Basic and acidic residues" evidence="7">
    <location>
        <begin position="78"/>
        <end position="87"/>
    </location>
</feature>
<dbReference type="InterPro" id="IPR000330">
    <property type="entry name" value="SNF2_N"/>
</dbReference>
<feature type="region of interest" description="Disordered" evidence="7">
    <location>
        <begin position="60"/>
        <end position="87"/>
    </location>
</feature>
<dbReference type="InterPro" id="IPR011011">
    <property type="entry name" value="Znf_FYVE_PHD"/>
</dbReference>
<evidence type="ECO:0000313" key="10">
    <source>
        <dbReference type="EMBL" id="KAH9837651.1"/>
    </source>
</evidence>
<evidence type="ECO:0000256" key="4">
    <source>
        <dbReference type="ARBA" id="ARBA00022801"/>
    </source>
</evidence>
<dbReference type="PROSITE" id="PS01359">
    <property type="entry name" value="ZF_PHD_1"/>
    <property type="match status" value="1"/>
</dbReference>
<evidence type="ECO:0000256" key="1">
    <source>
        <dbReference type="ARBA" id="ARBA00022723"/>
    </source>
</evidence>
<dbReference type="EMBL" id="JADCUA010000008">
    <property type="protein sequence ID" value="KAH9837651.1"/>
    <property type="molecule type" value="Genomic_DNA"/>
</dbReference>
<evidence type="ECO:0000259" key="8">
    <source>
        <dbReference type="PROSITE" id="PS51192"/>
    </source>
</evidence>
<dbReference type="SMART" id="SM00249">
    <property type="entry name" value="PHD"/>
    <property type="match status" value="2"/>
</dbReference>
<dbReference type="SMART" id="SM00490">
    <property type="entry name" value="HELICc"/>
    <property type="match status" value="1"/>
</dbReference>
<dbReference type="Gene3D" id="3.40.50.10810">
    <property type="entry name" value="Tandem AAA-ATPase domain"/>
    <property type="match status" value="1"/>
</dbReference>
<dbReference type="PANTHER" id="PTHR10799">
    <property type="entry name" value="SNF2/RAD54 HELICASE FAMILY"/>
    <property type="match status" value="1"/>
</dbReference>
<dbReference type="InterPro" id="IPR027417">
    <property type="entry name" value="P-loop_NTPase"/>
</dbReference>
<reference evidence="10 11" key="1">
    <citation type="journal article" date="2021" name="Environ. Microbiol.">
        <title>Gene family expansions and transcriptome signatures uncover fungal adaptations to wood decay.</title>
        <authorList>
            <person name="Hage H."/>
            <person name="Miyauchi S."/>
            <person name="Viragh M."/>
            <person name="Drula E."/>
            <person name="Min B."/>
            <person name="Chaduli D."/>
            <person name="Navarro D."/>
            <person name="Favel A."/>
            <person name="Norest M."/>
            <person name="Lesage-Meessen L."/>
            <person name="Balint B."/>
            <person name="Merenyi Z."/>
            <person name="de Eugenio L."/>
            <person name="Morin E."/>
            <person name="Martinez A.T."/>
            <person name="Baldrian P."/>
            <person name="Stursova M."/>
            <person name="Martinez M.J."/>
            <person name="Novotny C."/>
            <person name="Magnuson J.K."/>
            <person name="Spatafora J.W."/>
            <person name="Maurice S."/>
            <person name="Pangilinan J."/>
            <person name="Andreopoulos W."/>
            <person name="LaButti K."/>
            <person name="Hundley H."/>
            <person name="Na H."/>
            <person name="Kuo A."/>
            <person name="Barry K."/>
            <person name="Lipzen A."/>
            <person name="Henrissat B."/>
            <person name="Riley R."/>
            <person name="Ahrendt S."/>
            <person name="Nagy L.G."/>
            <person name="Grigoriev I.V."/>
            <person name="Martin F."/>
            <person name="Rosso M.N."/>
        </authorList>
    </citation>
    <scope>NUCLEOTIDE SEQUENCE [LARGE SCALE GENOMIC DNA]</scope>
    <source>
        <strain evidence="10 11">CIRM-BRFM 1785</strain>
    </source>
</reference>
<keyword evidence="11" id="KW-1185">Reference proteome</keyword>
<keyword evidence="6" id="KW-0067">ATP-binding</keyword>
<dbReference type="InterPro" id="IPR001650">
    <property type="entry name" value="Helicase_C-like"/>
</dbReference>
<dbReference type="SMART" id="SM00487">
    <property type="entry name" value="DEXDc"/>
    <property type="match status" value="1"/>
</dbReference>
<evidence type="ECO:0000256" key="3">
    <source>
        <dbReference type="ARBA" id="ARBA00022771"/>
    </source>
</evidence>
<keyword evidence="5" id="KW-0862">Zinc</keyword>
<dbReference type="Gene3D" id="3.40.50.300">
    <property type="entry name" value="P-loop containing nucleotide triphosphate hydrolases"/>
    <property type="match status" value="1"/>
</dbReference>
<dbReference type="GO" id="GO:0016787">
    <property type="term" value="F:hydrolase activity"/>
    <property type="evidence" value="ECO:0007669"/>
    <property type="project" value="UniProtKB-KW"/>
</dbReference>
<dbReference type="Pfam" id="PF00271">
    <property type="entry name" value="Helicase_C"/>
    <property type="match status" value="1"/>
</dbReference>
<dbReference type="PROSITE" id="PS51192">
    <property type="entry name" value="HELICASE_ATP_BIND_1"/>
    <property type="match status" value="1"/>
</dbReference>
<dbReference type="InterPro" id="IPR013083">
    <property type="entry name" value="Znf_RING/FYVE/PHD"/>
</dbReference>
<dbReference type="Pfam" id="PF00176">
    <property type="entry name" value="SNF2-rel_dom"/>
    <property type="match status" value="1"/>
</dbReference>
<feature type="domain" description="Helicase C-terminal" evidence="9">
    <location>
        <begin position="497"/>
        <end position="662"/>
    </location>
</feature>
<dbReference type="PROSITE" id="PS51194">
    <property type="entry name" value="HELICASE_CTER"/>
    <property type="match status" value="1"/>
</dbReference>
<dbReference type="InterPro" id="IPR019786">
    <property type="entry name" value="Zinc_finger_PHD-type_CS"/>
</dbReference>
<evidence type="ECO:0000256" key="7">
    <source>
        <dbReference type="SAM" id="MobiDB-lite"/>
    </source>
</evidence>
<keyword evidence="2" id="KW-0547">Nucleotide-binding</keyword>
<sequence>MADTLAAMDDYSEIASTPTMLSEYEDIASASELGTAIETSVSSSSIKTLSQTTIANKKRSISDVVTDEKPATSQKRSKREEQKAHTAVVHEARDSIDLSRKRFLHRLRDLFLPLLPPNTGVFDTIEKQLEEARDNHSFIPLHELEDQPRLVQGQMKDYQLHGLSFLVWMYRNGMNCILGDEMGLGKTLQTLSLFAYIKENTKRQQEPHLVICPLSVLPSWLAEAERWTPALKVLRFHGQKNGRNRLKDGIRSSELKFDVMVTTYDSYVAENNWFKSRRWMYCVLDEGHRIKNADTNVSGRLQGIGALYRLILTGTPVQNNLFELWSILHWLYPTVFTQASERLFKQAFDLSAGQYSIPFLKAAEKLLATVMLRRTKATVEINVPPREELTIFLPMTEAQRFWTYRLLTRMDTLDLKDIFDGKLDDDPDNAGRREVQEHLVEEIMRGGSTQKDKWRRLMNLLMQLRKVCDHPYLLPNAEPENYTIGEHLIASSSKLVLLDKLFADILPKGERVLLFTQWTGMLDLLEDFLALRGIRYARLDGSTTRARRTLDIKLFQQDNSPYQVFLISTKAGGLGINLTKATTVVLVDSDWNPQNDLQAIARAHRIGQTKRVRVLRLICRGSVEDQMLDRIRRKLFLSLKVMGTDNPTNDTETPQMKTGELLSILRKGSSALKDSTGAMSFSQLLHTNIQTILEASRERDDARAAVSEGAPTSEVDEKVVQDAEEEERKLLAGIVRVQSRLFEGRIVQQSKHPSNADIAAEWQDIQKRAHHNRIVKVDGMEMIAEHIGPEVPMSSAAPPKAVVKRGRKKFETQDWCIFCRDGGDLFVCNYCPRVFHAECHGYSKRQMERQTLVSCAQHTCTDCQRSTADSGGMLFRCRTCPQAFCEDCLPPGDIDAIGDELPEFLVLGYGVTSTAYYIYCDACRQRKGEDPEWWAAWQEEFQAAEKQLAKASR</sequence>
<protein>
    <submittedName>
        <fullName evidence="10">P-loop containing nucleoside triphosphate hydrolase protein</fullName>
    </submittedName>
</protein>
<dbReference type="InterPro" id="IPR001965">
    <property type="entry name" value="Znf_PHD"/>
</dbReference>
<dbReference type="GeneID" id="72004184"/>
<keyword evidence="1" id="KW-0479">Metal-binding</keyword>
<dbReference type="Proteomes" id="UP000814176">
    <property type="component" value="Unassembled WGS sequence"/>
</dbReference>
<dbReference type="SUPFAM" id="SSF57903">
    <property type="entry name" value="FYVE/PHD zinc finger"/>
    <property type="match status" value="1"/>
</dbReference>
<proteinExistence type="predicted"/>
<dbReference type="InterPro" id="IPR014001">
    <property type="entry name" value="Helicase_ATP-bd"/>
</dbReference>
<dbReference type="SUPFAM" id="SSF52540">
    <property type="entry name" value="P-loop containing nucleoside triphosphate hydrolases"/>
    <property type="match status" value="2"/>
</dbReference>
<dbReference type="RefSeq" id="XP_047779689.1">
    <property type="nucleotide sequence ID" value="XM_047923452.1"/>
</dbReference>
<dbReference type="CDD" id="cd17919">
    <property type="entry name" value="DEXHc_Snf"/>
    <property type="match status" value="1"/>
</dbReference>
<dbReference type="InterPro" id="IPR038718">
    <property type="entry name" value="SNF2-like_sf"/>
</dbReference>
<feature type="domain" description="Helicase ATP-binding" evidence="8">
    <location>
        <begin position="167"/>
        <end position="334"/>
    </location>
</feature>
<evidence type="ECO:0000256" key="6">
    <source>
        <dbReference type="ARBA" id="ARBA00022840"/>
    </source>
</evidence>
<gene>
    <name evidence="10" type="ORF">C8Q71DRAFT_753765</name>
</gene>
<keyword evidence="4 10" id="KW-0378">Hydrolase</keyword>
<dbReference type="CDD" id="cd15566">
    <property type="entry name" value="PHD3_NSD"/>
    <property type="match status" value="1"/>
</dbReference>
<keyword evidence="3" id="KW-0863">Zinc-finger</keyword>
<dbReference type="InterPro" id="IPR049730">
    <property type="entry name" value="SNF2/RAD54-like_C"/>
</dbReference>
<organism evidence="10 11">
    <name type="scientific">Rhodofomes roseus</name>
    <dbReference type="NCBI Taxonomy" id="34475"/>
    <lineage>
        <taxon>Eukaryota</taxon>
        <taxon>Fungi</taxon>
        <taxon>Dikarya</taxon>
        <taxon>Basidiomycota</taxon>
        <taxon>Agaricomycotina</taxon>
        <taxon>Agaricomycetes</taxon>
        <taxon>Polyporales</taxon>
        <taxon>Rhodofomes</taxon>
    </lineage>
</organism>
<evidence type="ECO:0000313" key="11">
    <source>
        <dbReference type="Proteomes" id="UP000814176"/>
    </source>
</evidence>
<dbReference type="CDD" id="cd18793">
    <property type="entry name" value="SF2_C_SNF"/>
    <property type="match status" value="1"/>
</dbReference>
<evidence type="ECO:0000256" key="2">
    <source>
        <dbReference type="ARBA" id="ARBA00022741"/>
    </source>
</evidence>
<evidence type="ECO:0000259" key="9">
    <source>
        <dbReference type="PROSITE" id="PS51194"/>
    </source>
</evidence>
<dbReference type="Gene3D" id="3.30.40.10">
    <property type="entry name" value="Zinc/RING finger domain, C3HC4 (zinc finger)"/>
    <property type="match status" value="1"/>
</dbReference>